<dbReference type="EMBL" id="CAJJDP010000009">
    <property type="protein sequence ID" value="CAD8139602.1"/>
    <property type="molecule type" value="Genomic_DNA"/>
</dbReference>
<keyword evidence="2" id="KW-1185">Reference proteome</keyword>
<evidence type="ECO:0000313" key="1">
    <source>
        <dbReference type="EMBL" id="CAD8139602.1"/>
    </source>
</evidence>
<organism evidence="1 2">
    <name type="scientific">Paramecium octaurelia</name>
    <dbReference type="NCBI Taxonomy" id="43137"/>
    <lineage>
        <taxon>Eukaryota</taxon>
        <taxon>Sar</taxon>
        <taxon>Alveolata</taxon>
        <taxon>Ciliophora</taxon>
        <taxon>Intramacronucleata</taxon>
        <taxon>Oligohymenophorea</taxon>
        <taxon>Peniculida</taxon>
        <taxon>Parameciidae</taxon>
        <taxon>Paramecium</taxon>
    </lineage>
</organism>
<sequence>MKISSLYTDVGLKAGLLKELSQSYWIQKHCNQNKQKGSNLQNWRRWSLIINADLIGGGYQNSHGYKYGKWREIGDDFTKYKNQQQPIFSDSRRRILIGQKQSYGNIFEARWRQLIQTYLKYHNKICKKVDSILIKEKQILQKMKSGMNQVRGFQSILKLAFFINRVFIIRSQYQQQLSTNDSSLTNYDSIMFSHREYLI</sequence>
<comment type="caution">
    <text evidence="1">The sequence shown here is derived from an EMBL/GenBank/DDBJ whole genome shotgun (WGS) entry which is preliminary data.</text>
</comment>
<name>A0A8S1SMA6_PAROT</name>
<dbReference type="Proteomes" id="UP000683925">
    <property type="component" value="Unassembled WGS sequence"/>
</dbReference>
<reference evidence="1" key="1">
    <citation type="submission" date="2021-01" db="EMBL/GenBank/DDBJ databases">
        <authorList>
            <consortium name="Genoscope - CEA"/>
            <person name="William W."/>
        </authorList>
    </citation>
    <scope>NUCLEOTIDE SEQUENCE</scope>
</reference>
<protein>
    <submittedName>
        <fullName evidence="1">Uncharacterized protein</fullName>
    </submittedName>
</protein>
<proteinExistence type="predicted"/>
<accession>A0A8S1SMA6</accession>
<dbReference type="AlphaFoldDB" id="A0A8S1SMA6"/>
<gene>
    <name evidence="1" type="ORF">POCTA_138.1.T0100510</name>
</gene>
<evidence type="ECO:0000313" key="2">
    <source>
        <dbReference type="Proteomes" id="UP000683925"/>
    </source>
</evidence>